<dbReference type="SMART" id="SM00248">
    <property type="entry name" value="ANK"/>
    <property type="match status" value="2"/>
</dbReference>
<dbReference type="EMBL" id="EF083898">
    <property type="protein sequence ID" value="ABK23231.1"/>
    <property type="molecule type" value="mRNA"/>
</dbReference>
<keyword evidence="1" id="KW-0677">Repeat</keyword>
<dbReference type="Pfam" id="PF17830">
    <property type="entry name" value="STI1-HOP_DP"/>
    <property type="match status" value="1"/>
</dbReference>
<dbReference type="PANTHER" id="PTHR24203:SF45">
    <property type="entry name" value="ANKYRIN REPEAT DOMAIN 6"/>
    <property type="match status" value="1"/>
</dbReference>
<organism evidence="6">
    <name type="scientific">Picea sitchensis</name>
    <name type="common">Sitka spruce</name>
    <name type="synonym">Pinus sitchensis</name>
    <dbReference type="NCBI Taxonomy" id="3332"/>
    <lineage>
        <taxon>Eukaryota</taxon>
        <taxon>Viridiplantae</taxon>
        <taxon>Streptophyta</taxon>
        <taxon>Embryophyta</taxon>
        <taxon>Tracheophyta</taxon>
        <taxon>Spermatophyta</taxon>
        <taxon>Pinopsida</taxon>
        <taxon>Pinidae</taxon>
        <taxon>Conifers I</taxon>
        <taxon>Pinales</taxon>
        <taxon>Pinaceae</taxon>
        <taxon>Picea</taxon>
    </lineage>
</organism>
<dbReference type="SUPFAM" id="SSF48403">
    <property type="entry name" value="Ankyrin repeat"/>
    <property type="match status" value="1"/>
</dbReference>
<evidence type="ECO:0000313" key="6">
    <source>
        <dbReference type="EMBL" id="ABK23231.1"/>
    </source>
</evidence>
<sequence>MASASAHSEKTKEASSTSTEAPVSPSTVAGDTADNAAGNKQTGNQDNATLPSPFDFSSMSSLLNDPSIKELAKDVSKDPAFRKMAQQLQQSVKGAGHCATPQLDPEKYAKSMQQVMQNPQFMTMAHHLRHSLMQDPAVMNMIKTLSNPTQKMQFEAQMAQLKNDPSLKPVLDEISKGGPPAMMKYWNDPVVLSKLGKAFQMGSSGDMSVSKQSDKNKREETSEDTEKETPLTLTHVASTGDVKELQSLLAKGVDKDKKDSQGRTALHFVCGYGNARCVEVLLEAGALVDPLDKNNNTPLHYASGYGQYECAELLLKGGAAVTLVNLEGKTPMDVAKLNKRMQVIRLLEKNAFCS</sequence>
<dbReference type="InterPro" id="IPR036770">
    <property type="entry name" value="Ankyrin_rpt-contain_sf"/>
</dbReference>
<dbReference type="PANTHER" id="PTHR24203">
    <property type="entry name" value="ANKYRIN REPEAT FAMILY PROTEIN"/>
    <property type="match status" value="1"/>
</dbReference>
<proteinExistence type="evidence at transcript level"/>
<name>A9NRH0_PICSI</name>
<dbReference type="PROSITE" id="PS50297">
    <property type="entry name" value="ANK_REP_REGION"/>
    <property type="match status" value="2"/>
</dbReference>
<evidence type="ECO:0000256" key="4">
    <source>
        <dbReference type="SAM" id="MobiDB-lite"/>
    </source>
</evidence>
<keyword evidence="2 3" id="KW-0040">ANK repeat</keyword>
<feature type="domain" description="STI1/HOP DP" evidence="5">
    <location>
        <begin position="150"/>
        <end position="198"/>
    </location>
</feature>
<reference evidence="6" key="1">
    <citation type="journal article" date="2008" name="BMC Genomics">
        <title>A conifer genomics resource of 200,000 spruce (Picea spp.) ESTs and 6,464 high-quality, sequence-finished full-length cDNAs for Sitka spruce (Picea sitchensis).</title>
        <authorList>
            <person name="Ralph S.G."/>
            <person name="Chun H.J."/>
            <person name="Kolosova N."/>
            <person name="Cooper D."/>
            <person name="Oddy C."/>
            <person name="Ritland C.E."/>
            <person name="Kirkpatrick R."/>
            <person name="Moore R."/>
            <person name="Barber S."/>
            <person name="Holt R.A."/>
            <person name="Jones S.J."/>
            <person name="Marra M.A."/>
            <person name="Douglas C.J."/>
            <person name="Ritland K."/>
            <person name="Bohlmann J."/>
        </authorList>
    </citation>
    <scope>NUCLEOTIDE SEQUENCE</scope>
    <source>
        <tissue evidence="6">Green portion of the leader tissue</tissue>
    </source>
</reference>
<protein>
    <recommendedName>
        <fullName evidence="5">STI1/HOP DP domain-containing protein</fullName>
    </recommendedName>
</protein>
<dbReference type="InterPro" id="IPR002110">
    <property type="entry name" value="Ankyrin_rpt"/>
</dbReference>
<feature type="compositionally biased region" description="Polar residues" evidence="4">
    <location>
        <begin position="38"/>
        <end position="58"/>
    </location>
</feature>
<accession>A9NRH0</accession>
<dbReference type="InterPro" id="IPR041243">
    <property type="entry name" value="STI1/HOP_DP"/>
</dbReference>
<feature type="region of interest" description="Disordered" evidence="4">
    <location>
        <begin position="1"/>
        <end position="58"/>
    </location>
</feature>
<evidence type="ECO:0000259" key="5">
    <source>
        <dbReference type="Pfam" id="PF17830"/>
    </source>
</evidence>
<feature type="region of interest" description="Disordered" evidence="4">
    <location>
        <begin position="202"/>
        <end position="232"/>
    </location>
</feature>
<feature type="compositionally biased region" description="Polar residues" evidence="4">
    <location>
        <begin position="202"/>
        <end position="211"/>
    </location>
</feature>
<feature type="repeat" description="ANK" evidence="3">
    <location>
        <begin position="294"/>
        <end position="326"/>
    </location>
</feature>
<evidence type="ECO:0000256" key="3">
    <source>
        <dbReference type="PROSITE-ProRule" id="PRU00023"/>
    </source>
</evidence>
<dbReference type="Gene3D" id="1.25.40.20">
    <property type="entry name" value="Ankyrin repeat-containing domain"/>
    <property type="match status" value="2"/>
</dbReference>
<evidence type="ECO:0000256" key="1">
    <source>
        <dbReference type="ARBA" id="ARBA00022737"/>
    </source>
</evidence>
<evidence type="ECO:0000256" key="2">
    <source>
        <dbReference type="ARBA" id="ARBA00023043"/>
    </source>
</evidence>
<feature type="repeat" description="ANK" evidence="3">
    <location>
        <begin position="261"/>
        <end position="293"/>
    </location>
</feature>
<dbReference type="PROSITE" id="PS50088">
    <property type="entry name" value="ANK_REPEAT"/>
    <property type="match status" value="2"/>
</dbReference>
<dbReference type="Pfam" id="PF12796">
    <property type="entry name" value="Ank_2"/>
    <property type="match status" value="1"/>
</dbReference>
<dbReference type="AlphaFoldDB" id="A9NRH0"/>